<dbReference type="InterPro" id="IPR011650">
    <property type="entry name" value="Peptidase_M20_dimer"/>
</dbReference>
<reference evidence="7" key="2">
    <citation type="submission" date="2020-09" db="EMBL/GenBank/DDBJ databases">
        <authorList>
            <person name="Sun Q."/>
            <person name="Zhou Y."/>
        </authorList>
    </citation>
    <scope>NUCLEOTIDE SEQUENCE</scope>
    <source>
        <strain evidence="7">CGMCC 1.3617</strain>
    </source>
</reference>
<dbReference type="PANTHER" id="PTHR43808:SF9">
    <property type="entry name" value="BLL0789 PROTEIN"/>
    <property type="match status" value="1"/>
</dbReference>
<dbReference type="InterPro" id="IPR002933">
    <property type="entry name" value="Peptidase_M20"/>
</dbReference>
<proteinExistence type="predicted"/>
<comment type="cofactor">
    <cofactor evidence="1">
        <name>Zn(2+)</name>
        <dbReference type="ChEBI" id="CHEBI:29105"/>
    </cofactor>
</comment>
<keyword evidence="4" id="KW-0862">Zinc</keyword>
<evidence type="ECO:0000256" key="1">
    <source>
        <dbReference type="ARBA" id="ARBA00001947"/>
    </source>
</evidence>
<dbReference type="GO" id="GO:0004180">
    <property type="term" value="F:carboxypeptidase activity"/>
    <property type="evidence" value="ECO:0007669"/>
    <property type="project" value="UniProtKB-KW"/>
</dbReference>
<evidence type="ECO:0000256" key="3">
    <source>
        <dbReference type="ARBA" id="ARBA00022801"/>
    </source>
</evidence>
<dbReference type="SUPFAM" id="SSF55031">
    <property type="entry name" value="Bacterial exopeptidase dimerisation domain"/>
    <property type="match status" value="1"/>
</dbReference>
<dbReference type="PANTHER" id="PTHR43808">
    <property type="entry name" value="ACETYLORNITHINE DEACETYLASE"/>
    <property type="match status" value="1"/>
</dbReference>
<evidence type="ECO:0000313" key="8">
    <source>
        <dbReference type="Proteomes" id="UP000661507"/>
    </source>
</evidence>
<dbReference type="EMBL" id="BMKW01000014">
    <property type="protein sequence ID" value="GGJ36097.1"/>
    <property type="molecule type" value="Genomic_DNA"/>
</dbReference>
<dbReference type="Pfam" id="PF07687">
    <property type="entry name" value="M20_dimer"/>
    <property type="match status" value="1"/>
</dbReference>
<sequence length="399" mass="42900">MPDRRDGSNLRRSYRRRERMIDFPATALPFDTEEILARLTRWSACESPTFDAAAVNRMMDMAARDLALLGARIDRIPGRMGLGDCVRARFPHPAGDAAPGILVLAHLDTVHPVGTLAKLPIRREGNKCYGPGIQDMKGGTVLAVEAMRQILAAGMATHLPVTFLLTSDEEIGSPSTRDIIEAEAQRNRFVLVPEPARPDGGVVTGRYAIARFNLKTTGRPSHAGARLAEGRSAIREMARQIVAIEDMTTEDCTFSVGVIHGGQWVNCVSTTCEAESLSMAKRQEDLDAGVRKMLALRSNANDVSLEVTRGVTRPVWEPDAKGMALYDQARKIANAIGFDINPQSAGGGSDGNFTGALGVTTLDGLGVQGALAHTLEEHVLVDSLVPRAKLLAGLMTTLA</sequence>
<protein>
    <submittedName>
        <fullName evidence="7">Carboxypeptidase</fullName>
    </submittedName>
</protein>
<dbReference type="InterPro" id="IPR017150">
    <property type="entry name" value="Pept_M20_glutamate_carboxypep"/>
</dbReference>
<feature type="domain" description="Peptidase M20 dimerisation" evidence="6">
    <location>
        <begin position="205"/>
        <end position="297"/>
    </location>
</feature>
<dbReference type="Gene3D" id="3.40.630.10">
    <property type="entry name" value="Zn peptidases"/>
    <property type="match status" value="1"/>
</dbReference>
<dbReference type="GO" id="GO:0046872">
    <property type="term" value="F:metal ion binding"/>
    <property type="evidence" value="ECO:0007669"/>
    <property type="project" value="UniProtKB-KW"/>
</dbReference>
<dbReference type="InterPro" id="IPR036264">
    <property type="entry name" value="Bact_exopeptidase_dim_dom"/>
</dbReference>
<accession>A0A917L1J7</accession>
<evidence type="ECO:0000256" key="5">
    <source>
        <dbReference type="PIRSR" id="PIRSR037238-1"/>
    </source>
</evidence>
<dbReference type="InterPro" id="IPR001261">
    <property type="entry name" value="ArgE/DapE_CS"/>
</dbReference>
<dbReference type="Proteomes" id="UP000661507">
    <property type="component" value="Unassembled WGS sequence"/>
</dbReference>
<gene>
    <name evidence="7" type="ORF">GCM10011320_49790</name>
</gene>
<dbReference type="CDD" id="cd03885">
    <property type="entry name" value="M20_CPDG2"/>
    <property type="match status" value="1"/>
</dbReference>
<organism evidence="7 8">
    <name type="scientific">Neoroseomonas lacus</name>
    <dbReference type="NCBI Taxonomy" id="287609"/>
    <lineage>
        <taxon>Bacteria</taxon>
        <taxon>Pseudomonadati</taxon>
        <taxon>Pseudomonadota</taxon>
        <taxon>Alphaproteobacteria</taxon>
        <taxon>Acetobacterales</taxon>
        <taxon>Acetobacteraceae</taxon>
        <taxon>Neoroseomonas</taxon>
    </lineage>
</organism>
<comment type="caution">
    <text evidence="7">The sequence shown here is derived from an EMBL/GenBank/DDBJ whole genome shotgun (WGS) entry which is preliminary data.</text>
</comment>
<dbReference type="NCBIfam" id="NF005678">
    <property type="entry name" value="PRK07473.1"/>
    <property type="match status" value="1"/>
</dbReference>
<reference evidence="7" key="1">
    <citation type="journal article" date="2014" name="Int. J. Syst. Evol. Microbiol.">
        <title>Complete genome sequence of Corynebacterium casei LMG S-19264T (=DSM 44701T), isolated from a smear-ripened cheese.</title>
        <authorList>
            <consortium name="US DOE Joint Genome Institute (JGI-PGF)"/>
            <person name="Walter F."/>
            <person name="Albersmeier A."/>
            <person name="Kalinowski J."/>
            <person name="Ruckert C."/>
        </authorList>
    </citation>
    <scope>NUCLEOTIDE SEQUENCE</scope>
    <source>
        <strain evidence="7">CGMCC 1.3617</strain>
    </source>
</reference>
<evidence type="ECO:0000256" key="4">
    <source>
        <dbReference type="ARBA" id="ARBA00022833"/>
    </source>
</evidence>
<feature type="active site" evidence="5">
    <location>
        <position position="108"/>
    </location>
</feature>
<dbReference type="PROSITE" id="PS00759">
    <property type="entry name" value="ARGE_DAPE_CPG2_2"/>
    <property type="match status" value="1"/>
</dbReference>
<evidence type="ECO:0000256" key="2">
    <source>
        <dbReference type="ARBA" id="ARBA00022723"/>
    </source>
</evidence>
<dbReference type="PROSITE" id="PS00758">
    <property type="entry name" value="ARGE_DAPE_CPG2_1"/>
    <property type="match status" value="1"/>
</dbReference>
<evidence type="ECO:0000259" key="6">
    <source>
        <dbReference type="Pfam" id="PF07687"/>
    </source>
</evidence>
<dbReference type="Pfam" id="PF01546">
    <property type="entry name" value="Peptidase_M20"/>
    <property type="match status" value="1"/>
</dbReference>
<dbReference type="InterPro" id="IPR050072">
    <property type="entry name" value="Peptidase_M20A"/>
</dbReference>
<feature type="active site" description="Proton acceptor" evidence="5">
    <location>
        <position position="169"/>
    </location>
</feature>
<dbReference type="SUPFAM" id="SSF53187">
    <property type="entry name" value="Zn-dependent exopeptidases"/>
    <property type="match status" value="1"/>
</dbReference>
<keyword evidence="2" id="KW-0479">Metal-binding</keyword>
<dbReference type="PIRSF" id="PIRSF037238">
    <property type="entry name" value="Carboxypeptidase_G2"/>
    <property type="match status" value="1"/>
</dbReference>
<keyword evidence="7" id="KW-0645">Protease</keyword>
<name>A0A917L1J7_9PROT</name>
<dbReference type="AlphaFoldDB" id="A0A917L1J7"/>
<keyword evidence="7" id="KW-0121">Carboxypeptidase</keyword>
<evidence type="ECO:0000313" key="7">
    <source>
        <dbReference type="EMBL" id="GGJ36097.1"/>
    </source>
</evidence>
<dbReference type="Gene3D" id="3.30.70.360">
    <property type="match status" value="1"/>
</dbReference>
<keyword evidence="8" id="KW-1185">Reference proteome</keyword>
<keyword evidence="3" id="KW-0378">Hydrolase</keyword>